<evidence type="ECO:0000256" key="5">
    <source>
        <dbReference type="ARBA" id="ARBA00022944"/>
    </source>
</evidence>
<comment type="subcellular location">
    <subcellularLocation>
        <location evidence="1">Cell membrane</location>
        <topology evidence="1">Peripheral membrane protein</topology>
    </subcellularLocation>
</comment>
<evidence type="ECO:0000256" key="4">
    <source>
        <dbReference type="ARBA" id="ARBA00022679"/>
    </source>
</evidence>
<keyword evidence="5" id="KW-0777">Teichoic acid biosynthesis</keyword>
<sequence>MKVIYLFLIRMVSFLNLFRKKRNIVYFMSFDSNVDFIKKLAANKPAKSRLIVYYRDSTEAAATDLAAFGIITRPFKDNISFVLGKVPQLMGARLIFCDNYYAFLGGLFKTPKMKIVQVWHANGAIKKFGWEDPTTDQRSGSDKRRFQAVYDKFDDYIVSSNAMGKVFEQSYHANSDQMRLLGYPRSDAFFDEEAIQASRERIYRTAPELKGKRVILYAPTYRDDGTFKLPVGTSKALTSDPNAIVVIKLHPVVRDREDAVREVRNPQIRFYHQFSTSDLLTVADTLVTDYSSVVFDFSLLKSAKSVIFFMFDLEKYRKDPGIQNDFLDWLPTNPVLNVDDLAERIIADESSDFTEFNHKWNTYNDGNASDRVIKHYLELFNS</sequence>
<evidence type="ECO:0000313" key="7">
    <source>
        <dbReference type="EMBL" id="AQW22127.1"/>
    </source>
</evidence>
<evidence type="ECO:0000313" key="8">
    <source>
        <dbReference type="Proteomes" id="UP000030361"/>
    </source>
</evidence>
<reference evidence="7 8" key="1">
    <citation type="journal article" date="2015" name="Genome Announc.">
        <title>Genome Sequence of Lactobacillus curieae CCTCC M 2011381T, a Novel Producer of Gamma-aminobutyric Acid.</title>
        <authorList>
            <person name="Wang Y."/>
            <person name="Wang Y."/>
            <person name="Lang C."/>
            <person name="Wei D."/>
            <person name="Xu P."/>
            <person name="Xie J."/>
        </authorList>
    </citation>
    <scope>NUCLEOTIDE SEQUENCE [LARGE SCALE GENOMIC DNA]</scope>
    <source>
        <strain evidence="7 8">CCTCC M 2011381</strain>
    </source>
</reference>
<dbReference type="SUPFAM" id="SSF53756">
    <property type="entry name" value="UDP-Glycosyltransferase/glycogen phosphorylase"/>
    <property type="match status" value="1"/>
</dbReference>
<keyword evidence="6" id="KW-0472">Membrane</keyword>
<evidence type="ECO:0000256" key="6">
    <source>
        <dbReference type="ARBA" id="ARBA00023136"/>
    </source>
</evidence>
<evidence type="ECO:0000256" key="1">
    <source>
        <dbReference type="ARBA" id="ARBA00004202"/>
    </source>
</evidence>
<dbReference type="Pfam" id="PF04464">
    <property type="entry name" value="Glyphos_transf"/>
    <property type="match status" value="1"/>
</dbReference>
<dbReference type="GO" id="GO:0005886">
    <property type="term" value="C:plasma membrane"/>
    <property type="evidence" value="ECO:0007669"/>
    <property type="project" value="UniProtKB-SubCell"/>
</dbReference>
<dbReference type="EMBL" id="CP018906">
    <property type="protein sequence ID" value="AQW22127.1"/>
    <property type="molecule type" value="Genomic_DNA"/>
</dbReference>
<evidence type="ECO:0000256" key="3">
    <source>
        <dbReference type="ARBA" id="ARBA00022475"/>
    </source>
</evidence>
<name>A0A1S6QKG3_9LACO</name>
<dbReference type="PANTHER" id="PTHR37316:SF1">
    <property type="entry name" value="TEICHOIC ACID GLYCEROL-PHOSPHATE PRIMASE"/>
    <property type="match status" value="1"/>
</dbReference>
<dbReference type="InterPro" id="IPR007554">
    <property type="entry name" value="Glycerophosphate_synth"/>
</dbReference>
<organism evidence="7 8">
    <name type="scientific">Lentilactobacillus curieae</name>
    <dbReference type="NCBI Taxonomy" id="1138822"/>
    <lineage>
        <taxon>Bacteria</taxon>
        <taxon>Bacillati</taxon>
        <taxon>Bacillota</taxon>
        <taxon>Bacilli</taxon>
        <taxon>Lactobacillales</taxon>
        <taxon>Lactobacillaceae</taxon>
        <taxon>Lentilactobacillus</taxon>
    </lineage>
</organism>
<accession>A0A1S6QKG3</accession>
<dbReference type="InterPro" id="IPR051612">
    <property type="entry name" value="Teichoic_Acid_Biosynth"/>
</dbReference>
<keyword evidence="8" id="KW-1185">Reference proteome</keyword>
<proteinExistence type="inferred from homology"/>
<dbReference type="AlphaFoldDB" id="A0A1S6QKG3"/>
<dbReference type="Gene3D" id="3.40.50.11820">
    <property type="match status" value="1"/>
</dbReference>
<dbReference type="PANTHER" id="PTHR37316">
    <property type="entry name" value="TEICHOIC ACID GLYCEROL-PHOSPHATE PRIMASE"/>
    <property type="match status" value="1"/>
</dbReference>
<evidence type="ECO:0000256" key="2">
    <source>
        <dbReference type="ARBA" id="ARBA00010488"/>
    </source>
</evidence>
<comment type="similarity">
    <text evidence="2">Belongs to the CDP-glycerol glycerophosphotransferase family.</text>
</comment>
<dbReference type="OrthoDB" id="9811865at2"/>
<dbReference type="GO" id="GO:0019350">
    <property type="term" value="P:teichoic acid biosynthetic process"/>
    <property type="evidence" value="ECO:0007669"/>
    <property type="project" value="UniProtKB-KW"/>
</dbReference>
<dbReference type="KEGG" id="lcu:PL11_009435"/>
<dbReference type="eggNOG" id="COG1887">
    <property type="taxonomic scope" value="Bacteria"/>
</dbReference>
<dbReference type="InterPro" id="IPR043148">
    <property type="entry name" value="TagF_C"/>
</dbReference>
<dbReference type="Proteomes" id="UP000030361">
    <property type="component" value="Chromosome"/>
</dbReference>
<dbReference type="InterPro" id="IPR043149">
    <property type="entry name" value="TagF_N"/>
</dbReference>
<dbReference type="GO" id="GO:0047355">
    <property type="term" value="F:CDP-glycerol glycerophosphotransferase activity"/>
    <property type="evidence" value="ECO:0007669"/>
    <property type="project" value="InterPro"/>
</dbReference>
<dbReference type="Gene3D" id="3.40.50.12580">
    <property type="match status" value="1"/>
</dbReference>
<gene>
    <name evidence="7" type="ORF">PL11_009435</name>
</gene>
<keyword evidence="4 7" id="KW-0808">Transferase</keyword>
<protein>
    <submittedName>
        <fullName evidence="7">CDP-glycerol--poly(Glycerophosphate) glycerophosphotransferase</fullName>
    </submittedName>
</protein>
<keyword evidence="3" id="KW-1003">Cell membrane</keyword>